<sequence length="68" mass="8057">MQSEMNRFQLEREKAINEETRNEALVKKLAADWEARTAELKNLQVLYNEAVAQRPSCCERRWMSLSNK</sequence>
<evidence type="ECO:0000313" key="2">
    <source>
        <dbReference type="Proteomes" id="UP001163321"/>
    </source>
</evidence>
<comment type="caution">
    <text evidence="1">The sequence shown here is derived from an EMBL/GenBank/DDBJ whole genome shotgun (WGS) entry which is preliminary data.</text>
</comment>
<dbReference type="Proteomes" id="UP001163321">
    <property type="component" value="Chromosome 12"/>
</dbReference>
<dbReference type="EMBL" id="CM047591">
    <property type="protein sequence ID" value="KAI9918982.1"/>
    <property type="molecule type" value="Genomic_DNA"/>
</dbReference>
<proteinExistence type="predicted"/>
<name>A0ACC0WJN8_9STRA</name>
<accession>A0ACC0WJN8</accession>
<protein>
    <submittedName>
        <fullName evidence="1">Uncharacterized protein</fullName>
    </submittedName>
</protein>
<reference evidence="1 2" key="1">
    <citation type="journal article" date="2022" name="bioRxiv">
        <title>The genome of the oomycete Peronosclerospora sorghi, a cosmopolitan pathogen of maize and sorghum, is inflated with dispersed pseudogenes.</title>
        <authorList>
            <person name="Fletcher K."/>
            <person name="Martin F."/>
            <person name="Isakeit T."/>
            <person name="Cavanaugh K."/>
            <person name="Magill C."/>
            <person name="Michelmore R."/>
        </authorList>
    </citation>
    <scope>NUCLEOTIDE SEQUENCE [LARGE SCALE GENOMIC DNA]</scope>
    <source>
        <strain evidence="1">P6</strain>
    </source>
</reference>
<gene>
    <name evidence="1" type="ORF">PsorP6_011948</name>
</gene>
<organism evidence="1 2">
    <name type="scientific">Peronosclerospora sorghi</name>
    <dbReference type="NCBI Taxonomy" id="230839"/>
    <lineage>
        <taxon>Eukaryota</taxon>
        <taxon>Sar</taxon>
        <taxon>Stramenopiles</taxon>
        <taxon>Oomycota</taxon>
        <taxon>Peronosporomycetes</taxon>
        <taxon>Peronosporales</taxon>
        <taxon>Peronosporaceae</taxon>
        <taxon>Peronosclerospora</taxon>
    </lineage>
</organism>
<keyword evidence="2" id="KW-1185">Reference proteome</keyword>
<evidence type="ECO:0000313" key="1">
    <source>
        <dbReference type="EMBL" id="KAI9918982.1"/>
    </source>
</evidence>